<dbReference type="RefSeq" id="WP_314207445.1">
    <property type="nucleotide sequence ID" value="NZ_JAVTLL010000045.1"/>
</dbReference>
<sequence length="104" mass="10867">MATRAQRPRLPEVSEGQRKARLAWNGGKTGTSRATVDTPVVEACAVEACGTPVTGHRLPTGGLVQVRGAADGARAHWYCPGRCAAIARARAELRAVPIRPGGGR</sequence>
<protein>
    <recommendedName>
        <fullName evidence="3">YlxR domain-containing protein</fullName>
    </recommendedName>
</protein>
<organism evidence="1 2">
    <name type="scientific">Streptomyces justiciae</name>
    <dbReference type="NCBI Taxonomy" id="2780140"/>
    <lineage>
        <taxon>Bacteria</taxon>
        <taxon>Bacillati</taxon>
        <taxon>Actinomycetota</taxon>
        <taxon>Actinomycetes</taxon>
        <taxon>Kitasatosporales</taxon>
        <taxon>Streptomycetaceae</taxon>
        <taxon>Streptomyces</taxon>
    </lineage>
</organism>
<keyword evidence="2" id="KW-1185">Reference proteome</keyword>
<name>A0ABU3M6U3_9ACTN</name>
<comment type="caution">
    <text evidence="1">The sequence shown here is derived from an EMBL/GenBank/DDBJ whole genome shotgun (WGS) entry which is preliminary data.</text>
</comment>
<dbReference type="EMBL" id="JAVTLL010000045">
    <property type="protein sequence ID" value="MDT7847247.1"/>
    <property type="molecule type" value="Genomic_DNA"/>
</dbReference>
<evidence type="ECO:0008006" key="3">
    <source>
        <dbReference type="Google" id="ProtNLM"/>
    </source>
</evidence>
<dbReference type="Proteomes" id="UP001257948">
    <property type="component" value="Unassembled WGS sequence"/>
</dbReference>
<accession>A0ABU3M6U3</accession>
<gene>
    <name evidence="1" type="ORF">RQC66_41645</name>
</gene>
<proteinExistence type="predicted"/>
<reference evidence="2" key="1">
    <citation type="submission" date="2023-07" db="EMBL/GenBank/DDBJ databases">
        <title>Draft genome sequence of the endophytic actinobacterium Streptomyces justiciae WPN32, a potential antibiotic producer.</title>
        <authorList>
            <person name="Yasawong M."/>
            <person name="Pana W."/>
            <person name="Ganta P."/>
            <person name="Santapan N."/>
            <person name="Songngamsuk T."/>
            <person name="Phatcharaharikarn M."/>
            <person name="Kerdtoob S."/>
            <person name="Nantapong N."/>
        </authorList>
    </citation>
    <scope>NUCLEOTIDE SEQUENCE [LARGE SCALE GENOMIC DNA]</scope>
    <source>
        <strain evidence="2">WPN32</strain>
    </source>
</reference>
<evidence type="ECO:0000313" key="1">
    <source>
        <dbReference type="EMBL" id="MDT7847247.1"/>
    </source>
</evidence>
<evidence type="ECO:0000313" key="2">
    <source>
        <dbReference type="Proteomes" id="UP001257948"/>
    </source>
</evidence>